<proteinExistence type="predicted"/>
<dbReference type="SUPFAM" id="SSF50475">
    <property type="entry name" value="FMN-binding split barrel"/>
    <property type="match status" value="1"/>
</dbReference>
<sequence length="202" mass="22384">MRRAEFLIQSPALLETFLAEVDCLHLGTLDEQGGPYVTAVNFVFAQGKFYFHSSLRGRKMENLRRFAPVYLSVAQEFSFIPSYATHPQEACGATQFFRSVHVAGTAVELENLETKTRALNALMAKMQPEGGYQPLSPLDPNHQKALKATAVVEITPVSITGKFKFGQNLKGERRLAVLDSLRHSPDPRAASTLAWMESLGEV</sequence>
<evidence type="ECO:0008006" key="3">
    <source>
        <dbReference type="Google" id="ProtNLM"/>
    </source>
</evidence>
<comment type="caution">
    <text evidence="1">The sequence shown here is derived from an EMBL/GenBank/DDBJ whole genome shotgun (WGS) entry which is preliminary data.</text>
</comment>
<dbReference type="PANTHER" id="PTHR34071">
    <property type="entry name" value="5-NITROIMIDAZOLE ANTIBIOTICS RESISTANCE PROTEIN, NIMA-FAMILY-RELATED PROTEIN-RELATED"/>
    <property type="match status" value="1"/>
</dbReference>
<organism evidence="1 2">
    <name type="scientific">Candidatus Lambdaproteobacteria bacterium RIFOXYD2_FULL_56_26</name>
    <dbReference type="NCBI Taxonomy" id="1817773"/>
    <lineage>
        <taxon>Bacteria</taxon>
        <taxon>Pseudomonadati</taxon>
        <taxon>Pseudomonadota</taxon>
        <taxon>Candidatus Lambdaproteobacteria</taxon>
    </lineage>
</organism>
<dbReference type="Proteomes" id="UP000177583">
    <property type="component" value="Unassembled WGS sequence"/>
</dbReference>
<evidence type="ECO:0000313" key="1">
    <source>
        <dbReference type="EMBL" id="OGH03621.1"/>
    </source>
</evidence>
<evidence type="ECO:0000313" key="2">
    <source>
        <dbReference type="Proteomes" id="UP000177583"/>
    </source>
</evidence>
<dbReference type="InterPro" id="IPR012349">
    <property type="entry name" value="Split_barrel_FMN-bd"/>
</dbReference>
<dbReference type="PANTHER" id="PTHR34071:SF2">
    <property type="entry name" value="FLAVIN-NUCLEOTIDE-BINDING PROTEIN"/>
    <property type="match status" value="1"/>
</dbReference>
<gene>
    <name evidence="1" type="ORF">A2557_13900</name>
</gene>
<dbReference type="EMBL" id="MFNF01000014">
    <property type="protein sequence ID" value="OGH03621.1"/>
    <property type="molecule type" value="Genomic_DNA"/>
</dbReference>
<dbReference type="InterPro" id="IPR024747">
    <property type="entry name" value="Pyridox_Oxase-rel"/>
</dbReference>
<dbReference type="Pfam" id="PF12900">
    <property type="entry name" value="Pyridox_ox_2"/>
    <property type="match status" value="1"/>
</dbReference>
<reference evidence="1 2" key="1">
    <citation type="journal article" date="2016" name="Nat. Commun.">
        <title>Thousands of microbial genomes shed light on interconnected biogeochemical processes in an aquifer system.</title>
        <authorList>
            <person name="Anantharaman K."/>
            <person name="Brown C.T."/>
            <person name="Hug L.A."/>
            <person name="Sharon I."/>
            <person name="Castelle C.J."/>
            <person name="Probst A.J."/>
            <person name="Thomas B.C."/>
            <person name="Singh A."/>
            <person name="Wilkins M.J."/>
            <person name="Karaoz U."/>
            <person name="Brodie E.L."/>
            <person name="Williams K.H."/>
            <person name="Hubbard S.S."/>
            <person name="Banfield J.F."/>
        </authorList>
    </citation>
    <scope>NUCLEOTIDE SEQUENCE [LARGE SCALE GENOMIC DNA]</scope>
</reference>
<dbReference type="AlphaFoldDB" id="A0A1F6GZZ0"/>
<accession>A0A1F6GZZ0</accession>
<dbReference type="Gene3D" id="2.30.110.10">
    <property type="entry name" value="Electron Transport, Fmn-binding Protein, Chain A"/>
    <property type="match status" value="1"/>
</dbReference>
<name>A0A1F6GZZ0_9PROT</name>
<protein>
    <recommendedName>
        <fullName evidence="3">Pyridoxamine 5'-phosphate oxidase putative domain-containing protein</fullName>
    </recommendedName>
</protein>